<keyword evidence="3" id="KW-1185">Reference proteome</keyword>
<dbReference type="Proteomes" id="UP000218418">
    <property type="component" value="Chromosome"/>
</dbReference>
<evidence type="ECO:0000313" key="2">
    <source>
        <dbReference type="EMBL" id="BAY83318.1"/>
    </source>
</evidence>
<keyword evidence="1" id="KW-0812">Transmembrane</keyword>
<sequence>MINMTTSVVVNTNLKVFLLNIQILIKYCIYQAIITYEKALRIKKYSLTYISI</sequence>
<dbReference type="AlphaFoldDB" id="A0A1Z4LQD4"/>
<evidence type="ECO:0000313" key="3">
    <source>
        <dbReference type="Proteomes" id="UP000218418"/>
    </source>
</evidence>
<accession>A0A1Z4LQD4</accession>
<organism evidence="2 3">
    <name type="scientific">Calothrix parasitica NIES-267</name>
    <dbReference type="NCBI Taxonomy" id="1973488"/>
    <lineage>
        <taxon>Bacteria</taxon>
        <taxon>Bacillati</taxon>
        <taxon>Cyanobacteriota</taxon>
        <taxon>Cyanophyceae</taxon>
        <taxon>Nostocales</taxon>
        <taxon>Calotrichaceae</taxon>
        <taxon>Calothrix</taxon>
    </lineage>
</organism>
<proteinExistence type="predicted"/>
<dbReference type="EMBL" id="AP018227">
    <property type="protein sequence ID" value="BAY83318.1"/>
    <property type="molecule type" value="Genomic_DNA"/>
</dbReference>
<name>A0A1Z4LQD4_9CYAN</name>
<feature type="transmembrane region" description="Helical" evidence="1">
    <location>
        <begin position="16"/>
        <end position="36"/>
    </location>
</feature>
<keyword evidence="1" id="KW-0472">Membrane</keyword>
<evidence type="ECO:0000256" key="1">
    <source>
        <dbReference type="SAM" id="Phobius"/>
    </source>
</evidence>
<gene>
    <name evidence="2" type="ORF">NIES267_28050</name>
</gene>
<reference evidence="2 3" key="1">
    <citation type="submission" date="2017-06" db="EMBL/GenBank/DDBJ databases">
        <title>Genome sequencing of cyanobaciteial culture collection at National Institute for Environmental Studies (NIES).</title>
        <authorList>
            <person name="Hirose Y."/>
            <person name="Shimura Y."/>
            <person name="Fujisawa T."/>
            <person name="Nakamura Y."/>
            <person name="Kawachi M."/>
        </authorList>
    </citation>
    <scope>NUCLEOTIDE SEQUENCE [LARGE SCALE GENOMIC DNA]</scope>
    <source>
        <strain evidence="2 3">NIES-267</strain>
    </source>
</reference>
<protein>
    <submittedName>
        <fullName evidence="2">Uncharacterized protein</fullName>
    </submittedName>
</protein>
<keyword evidence="1" id="KW-1133">Transmembrane helix</keyword>